<evidence type="ECO:0000313" key="2">
    <source>
        <dbReference type="EMBL" id="PTB44448.1"/>
    </source>
</evidence>
<protein>
    <submittedName>
        <fullName evidence="2">Uncharacterized protein</fullName>
    </submittedName>
</protein>
<dbReference type="AlphaFoldDB" id="A0A2T3ZI16"/>
<reference evidence="2 3" key="1">
    <citation type="submission" date="2016-07" db="EMBL/GenBank/DDBJ databases">
        <title>Multiple horizontal gene transfer events from other fungi enriched the ability of initially mycotrophic Trichoderma (Ascomycota) to feed on dead plant biomass.</title>
        <authorList>
            <consortium name="DOE Joint Genome Institute"/>
            <person name="Aerts A."/>
            <person name="Atanasova L."/>
            <person name="Chenthamara K."/>
            <person name="Zhang J."/>
            <person name="Grujic M."/>
            <person name="Henrissat B."/>
            <person name="Kuo A."/>
            <person name="Salamov A."/>
            <person name="Lipzen A."/>
            <person name="Labutti K."/>
            <person name="Barry K."/>
            <person name="Miao Y."/>
            <person name="Rahimi M.J."/>
            <person name="Shen Q."/>
            <person name="Grigoriev I.V."/>
            <person name="Kubicek C.P."/>
            <person name="Druzhinina I.S."/>
        </authorList>
    </citation>
    <scope>NUCLEOTIDE SEQUENCE [LARGE SCALE GENOMIC DNA]</scope>
    <source>
        <strain evidence="2 3">CBS 433.97</strain>
    </source>
</reference>
<dbReference type="EMBL" id="KZ679258">
    <property type="protein sequence ID" value="PTB44448.1"/>
    <property type="molecule type" value="Genomic_DNA"/>
</dbReference>
<evidence type="ECO:0000313" key="3">
    <source>
        <dbReference type="Proteomes" id="UP000240493"/>
    </source>
</evidence>
<organism evidence="2 3">
    <name type="scientific">Trichoderma asperellum (strain ATCC 204424 / CBS 433.97 / NBRC 101777)</name>
    <dbReference type="NCBI Taxonomy" id="1042311"/>
    <lineage>
        <taxon>Eukaryota</taxon>
        <taxon>Fungi</taxon>
        <taxon>Dikarya</taxon>
        <taxon>Ascomycota</taxon>
        <taxon>Pezizomycotina</taxon>
        <taxon>Sordariomycetes</taxon>
        <taxon>Hypocreomycetidae</taxon>
        <taxon>Hypocreales</taxon>
        <taxon>Hypocreaceae</taxon>
        <taxon>Trichoderma</taxon>
    </lineage>
</organism>
<evidence type="ECO:0000256" key="1">
    <source>
        <dbReference type="SAM" id="SignalP"/>
    </source>
</evidence>
<feature type="signal peptide" evidence="1">
    <location>
        <begin position="1"/>
        <end position="19"/>
    </location>
</feature>
<sequence length="102" mass="10764">MLRLKSSSCLAGISSVALASSTGLWSVWSAQFTGLARVPFGAGSEQLKKELIPQGLALETPYEEHVAAGEALLLGRNILGRDGVGMPLLVQCPAYGRHQLTD</sequence>
<gene>
    <name evidence="2" type="ORF">M441DRAFT_44508</name>
</gene>
<name>A0A2T3ZI16_TRIA4</name>
<accession>A0A2T3ZI16</accession>
<feature type="chain" id="PRO_5015432438" evidence="1">
    <location>
        <begin position="20"/>
        <end position="102"/>
    </location>
</feature>
<keyword evidence="1" id="KW-0732">Signal</keyword>
<dbReference type="Proteomes" id="UP000240493">
    <property type="component" value="Unassembled WGS sequence"/>
</dbReference>
<keyword evidence="3" id="KW-1185">Reference proteome</keyword>
<proteinExistence type="predicted"/>